<protein>
    <submittedName>
        <fullName evidence="9">Sodium:dicarboxylate symporter</fullName>
    </submittedName>
</protein>
<dbReference type="FunFam" id="1.10.3860.10:FF:000001">
    <property type="entry name" value="C4-dicarboxylate transport protein"/>
    <property type="match status" value="1"/>
</dbReference>
<accession>A0A0B4S228</accession>
<dbReference type="PANTHER" id="PTHR42865">
    <property type="entry name" value="PROTON/GLUTAMATE-ASPARTATE SYMPORTER"/>
    <property type="match status" value="1"/>
</dbReference>
<keyword evidence="2" id="KW-0813">Transport</keyword>
<feature type="transmembrane region" description="Helical" evidence="8">
    <location>
        <begin position="213"/>
        <end position="236"/>
    </location>
</feature>
<feature type="transmembrane region" description="Helical" evidence="8">
    <location>
        <begin position="306"/>
        <end position="324"/>
    </location>
</feature>
<dbReference type="GO" id="GO:0006835">
    <property type="term" value="P:dicarboxylic acid transport"/>
    <property type="evidence" value="ECO:0007669"/>
    <property type="project" value="TreeGrafter"/>
</dbReference>
<evidence type="ECO:0000256" key="7">
    <source>
        <dbReference type="ARBA" id="ARBA00023136"/>
    </source>
</evidence>
<evidence type="ECO:0000256" key="1">
    <source>
        <dbReference type="ARBA" id="ARBA00004651"/>
    </source>
</evidence>
<reference evidence="9 10" key="1">
    <citation type="submission" date="2014-10" db="EMBL/GenBank/DDBJ databases">
        <title>Complete genome sequence of Parvimonas micra KCOM 1535 (= ChDC B708).</title>
        <authorList>
            <person name="Kook J.-K."/>
            <person name="Park S.-N."/>
            <person name="Lim Y.K."/>
            <person name="Roh H."/>
        </authorList>
    </citation>
    <scope>NUCLEOTIDE SEQUENCE [LARGE SCALE GENOMIC DNA]</scope>
    <source>
        <strain evidence="10">KCOM 1535 / ChDC B708</strain>
    </source>
</reference>
<evidence type="ECO:0000313" key="10">
    <source>
        <dbReference type="Proteomes" id="UP000031386"/>
    </source>
</evidence>
<dbReference type="RefSeq" id="WP_041954382.1">
    <property type="nucleotide sequence ID" value="NZ_CP009761.1"/>
</dbReference>
<dbReference type="Proteomes" id="UP000031386">
    <property type="component" value="Chromosome"/>
</dbReference>
<organism evidence="9 10">
    <name type="scientific">Parvimonas micra</name>
    <dbReference type="NCBI Taxonomy" id="33033"/>
    <lineage>
        <taxon>Bacteria</taxon>
        <taxon>Bacillati</taxon>
        <taxon>Bacillota</taxon>
        <taxon>Tissierellia</taxon>
        <taxon>Tissierellales</taxon>
        <taxon>Peptoniphilaceae</taxon>
        <taxon>Parvimonas</taxon>
    </lineage>
</organism>
<keyword evidence="7 8" id="KW-0472">Membrane</keyword>
<evidence type="ECO:0000256" key="8">
    <source>
        <dbReference type="SAM" id="Phobius"/>
    </source>
</evidence>
<dbReference type="SUPFAM" id="SSF118215">
    <property type="entry name" value="Proton glutamate symport protein"/>
    <property type="match status" value="1"/>
</dbReference>
<dbReference type="AlphaFoldDB" id="A0A0B4S228"/>
<evidence type="ECO:0000256" key="4">
    <source>
        <dbReference type="ARBA" id="ARBA00022692"/>
    </source>
</evidence>
<sequence length="411" mass="43810">MKKRKKISLPLQIIIALFIGVALGLCLQSNPKIADAYFKPIGTIFLNLIKLVIVPLVFSSLVVGVAELKDIKKLGKIGLKTFVFYFLTTTFAIILGLAFTNVLKPGSGFTLPTTLKEVKVNEAPNFIDTLINIIPSNPMKSIVDGSMLQIIVFALILGGGLLSLGETKSKPVFAFFDGISNAMISITNGIMKLAPIGVLGLITPVIANNGPKVIIPLIKVIFIVYLASIIHALLVYSSSIKIFTKMKVRTFFRKASTPFFVAFSTASSAGTLPVSMETAEKEMGVSKPIASFVLPLGATINMDGTAIYQGVCALFIAQVYGINLSMQQQVVIVLTTTLASVGTAGVPGAGVIMLTMVLQSVGLPVEGIALVAGIDRIFDMIRTAINILGDITCSVVVAHSEKELDYSKHND</sequence>
<proteinExistence type="predicted"/>
<keyword evidence="10" id="KW-1185">Reference proteome</keyword>
<dbReference type="PROSITE" id="PS00714">
    <property type="entry name" value="NA_DICARBOXYL_SYMP_2"/>
    <property type="match status" value="1"/>
</dbReference>
<dbReference type="EMBL" id="CP009761">
    <property type="protein sequence ID" value="AIZ36892.1"/>
    <property type="molecule type" value="Genomic_DNA"/>
</dbReference>
<dbReference type="InterPro" id="IPR001991">
    <property type="entry name" value="Na-dicarboxylate_symporter"/>
</dbReference>
<name>A0A0B4S228_9FIRM</name>
<dbReference type="GO" id="GO:0005886">
    <property type="term" value="C:plasma membrane"/>
    <property type="evidence" value="ECO:0007669"/>
    <property type="project" value="UniProtKB-SubCell"/>
</dbReference>
<feature type="transmembrane region" description="Helical" evidence="8">
    <location>
        <begin position="40"/>
        <end position="65"/>
    </location>
</feature>
<keyword evidence="3" id="KW-1003">Cell membrane</keyword>
<feature type="transmembrane region" description="Helical" evidence="8">
    <location>
        <begin position="186"/>
        <end position="207"/>
    </location>
</feature>
<comment type="subcellular location">
    <subcellularLocation>
        <location evidence="1">Cell membrane</location>
        <topology evidence="1">Multi-pass membrane protein</topology>
    </subcellularLocation>
</comment>
<evidence type="ECO:0000313" key="9">
    <source>
        <dbReference type="EMBL" id="AIZ36892.1"/>
    </source>
</evidence>
<dbReference type="Gene3D" id="1.10.3860.10">
    <property type="entry name" value="Sodium:dicarboxylate symporter"/>
    <property type="match status" value="1"/>
</dbReference>
<keyword evidence="5" id="KW-0769">Symport</keyword>
<dbReference type="InterPro" id="IPR018107">
    <property type="entry name" value="Na-dicarboxylate_symporter_CS"/>
</dbReference>
<keyword evidence="4 8" id="KW-0812">Transmembrane</keyword>
<feature type="transmembrane region" description="Helical" evidence="8">
    <location>
        <begin position="257"/>
        <end position="276"/>
    </location>
</feature>
<dbReference type="InterPro" id="IPR036458">
    <property type="entry name" value="Na:dicarbo_symporter_sf"/>
</dbReference>
<evidence type="ECO:0000256" key="3">
    <source>
        <dbReference type="ARBA" id="ARBA00022475"/>
    </source>
</evidence>
<evidence type="ECO:0000256" key="2">
    <source>
        <dbReference type="ARBA" id="ARBA00022448"/>
    </source>
</evidence>
<dbReference type="OrthoDB" id="9768885at2"/>
<dbReference type="KEGG" id="pmic:NW74_05865"/>
<evidence type="ECO:0000256" key="5">
    <source>
        <dbReference type="ARBA" id="ARBA00022847"/>
    </source>
</evidence>
<feature type="transmembrane region" description="Helical" evidence="8">
    <location>
        <begin position="77"/>
        <end position="99"/>
    </location>
</feature>
<dbReference type="PRINTS" id="PR00173">
    <property type="entry name" value="EDTRNSPORT"/>
</dbReference>
<dbReference type="GO" id="GO:0015293">
    <property type="term" value="F:symporter activity"/>
    <property type="evidence" value="ECO:0007669"/>
    <property type="project" value="UniProtKB-KW"/>
</dbReference>
<feature type="transmembrane region" description="Helical" evidence="8">
    <location>
        <begin position="331"/>
        <end position="358"/>
    </location>
</feature>
<feature type="transmembrane region" description="Helical" evidence="8">
    <location>
        <begin position="146"/>
        <end position="165"/>
    </location>
</feature>
<dbReference type="Pfam" id="PF00375">
    <property type="entry name" value="SDF"/>
    <property type="match status" value="1"/>
</dbReference>
<evidence type="ECO:0000256" key="6">
    <source>
        <dbReference type="ARBA" id="ARBA00022989"/>
    </source>
</evidence>
<keyword evidence="6 8" id="KW-1133">Transmembrane helix</keyword>
<dbReference type="PANTHER" id="PTHR42865:SF7">
    <property type="entry name" value="PROTON_GLUTAMATE-ASPARTATE SYMPORTER"/>
    <property type="match status" value="1"/>
</dbReference>
<gene>
    <name evidence="9" type="ORF">NW74_05865</name>
</gene>